<organism evidence="3 4">
    <name type="scientific">Planktothrix paucivesiculata PCC 9631</name>
    <dbReference type="NCBI Taxonomy" id="671071"/>
    <lineage>
        <taxon>Bacteria</taxon>
        <taxon>Bacillati</taxon>
        <taxon>Cyanobacteriota</taxon>
        <taxon>Cyanophyceae</taxon>
        <taxon>Oscillatoriophycideae</taxon>
        <taxon>Oscillatoriales</taxon>
        <taxon>Microcoleaceae</taxon>
        <taxon>Planktothrix</taxon>
    </lineage>
</organism>
<name>A0A7Z9BJ93_9CYAN</name>
<protein>
    <recommendedName>
        <fullName evidence="5">DUF4912 domain-containing protein</fullName>
    </recommendedName>
</protein>
<feature type="compositionally biased region" description="Polar residues" evidence="1">
    <location>
        <begin position="102"/>
        <end position="118"/>
    </location>
</feature>
<feature type="compositionally biased region" description="Polar residues" evidence="1">
    <location>
        <begin position="169"/>
        <end position="195"/>
    </location>
</feature>
<evidence type="ECO:0000256" key="2">
    <source>
        <dbReference type="SAM" id="SignalP"/>
    </source>
</evidence>
<keyword evidence="4" id="KW-1185">Reference proteome</keyword>
<feature type="region of interest" description="Disordered" evidence="1">
    <location>
        <begin position="97"/>
        <end position="118"/>
    </location>
</feature>
<comment type="caution">
    <text evidence="3">The sequence shown here is derived from an EMBL/GenBank/DDBJ whole genome shotgun (WGS) entry which is preliminary data.</text>
</comment>
<sequence>MVLNKKDTSIVTLTLLLSIATSPVAWATSRWNSNSSVTSSALSESSLWSRGQVRNIDIKSESEDWSVQNPGDFKLKSGSNSAVRLIAKSPIALSQIDPRLSPANTNNDSLVGQSSQMQPTTVPATEGEIPIWLWWLLPVIPFLGLWVNLQFKAQRSKSPVKKQEDPISVPSSTKPDVTGEQPQKNSNQIDFNSLTEPLKTPFSPTINKQFIEPLKTPFSPTITTFSLPRTIIKKDNHTETFELEENLQPQGASISLMESEADNLDSAIAIPHQESILLEDEDQVKTQSEAEFLISSESPEPGFYPVENGEIEEVSEVVLIKEIDPNEAEAVIAEFLTTKISVSEIVEPEPDIQNESIIVELDSTELESTVAPVSDGLTEPEISVSEIVESEPEFQHESVIVESDSTELEPTVAPIDNELAEPEISVSEIVEPEPEFQHESIIVESDSTELEPTVAPIDNELAEPEISVSEIVEPEPEFQHESIIVESDSTELESTVAPVTHELTEPEISVSEIVESEPDFQHESVIVESDSTELESTVAPVTHELTEPEISVSEVLKPETEVIELGVPHQEIRSETDVAATKFNVGKEIKFEPSLADVDQGLAPLPEGYGQSQIFLLPRDPNWAYAYWDIPNEHKEHIRHQGGKHLLLRVYDVTAIDLDTQPPLSVQEYECDEMAREWHIPIAMSDRDYIAELGYLTLDGRWLVLVRSNHIHIPPIYPTDWENYQFINIPWDEDLRGKTFFKL</sequence>
<feature type="region of interest" description="Disordered" evidence="1">
    <location>
        <begin position="157"/>
        <end position="198"/>
    </location>
</feature>
<reference evidence="3" key="1">
    <citation type="submission" date="2019-10" db="EMBL/GenBank/DDBJ databases">
        <authorList>
            <consortium name="Genoscope - CEA"/>
            <person name="William W."/>
        </authorList>
    </citation>
    <scope>NUCLEOTIDE SEQUENCE [LARGE SCALE GENOMIC DNA]</scope>
    <source>
        <strain evidence="3">BBR_PRJEB10994</strain>
    </source>
</reference>
<evidence type="ECO:0000256" key="1">
    <source>
        <dbReference type="SAM" id="MobiDB-lite"/>
    </source>
</evidence>
<dbReference type="Pfam" id="PF16258">
    <property type="entry name" value="DUF4912"/>
    <property type="match status" value="1"/>
</dbReference>
<dbReference type="AlphaFoldDB" id="A0A7Z9BJ93"/>
<keyword evidence="2" id="KW-0732">Signal</keyword>
<evidence type="ECO:0008006" key="5">
    <source>
        <dbReference type="Google" id="ProtNLM"/>
    </source>
</evidence>
<feature type="signal peptide" evidence="2">
    <location>
        <begin position="1"/>
        <end position="27"/>
    </location>
</feature>
<evidence type="ECO:0000313" key="4">
    <source>
        <dbReference type="Proteomes" id="UP000182190"/>
    </source>
</evidence>
<dbReference type="EMBL" id="CZCS02000009">
    <property type="protein sequence ID" value="VXD13201.1"/>
    <property type="molecule type" value="Genomic_DNA"/>
</dbReference>
<dbReference type="Proteomes" id="UP000182190">
    <property type="component" value="Unassembled WGS sequence"/>
</dbReference>
<dbReference type="InterPro" id="IPR032585">
    <property type="entry name" value="DUF4912"/>
</dbReference>
<accession>A0A7Z9BJ93</accession>
<dbReference type="OrthoDB" id="417618at2"/>
<feature type="chain" id="PRO_5031401150" description="DUF4912 domain-containing protein" evidence="2">
    <location>
        <begin position="28"/>
        <end position="743"/>
    </location>
</feature>
<evidence type="ECO:0000313" key="3">
    <source>
        <dbReference type="EMBL" id="VXD13201.1"/>
    </source>
</evidence>
<proteinExistence type="predicted"/>
<dbReference type="RefSeq" id="WP_083624190.1">
    <property type="nucleotide sequence ID" value="NZ_LR735026.1"/>
</dbReference>
<gene>
    <name evidence="3" type="ORF">PL9631_1060345</name>
</gene>